<keyword evidence="3" id="KW-1185">Reference proteome</keyword>
<comment type="caution">
    <text evidence="2">The sequence shown here is derived from an EMBL/GenBank/DDBJ whole genome shotgun (WGS) entry which is preliminary data.</text>
</comment>
<reference evidence="2 3" key="1">
    <citation type="submission" date="2021-04" db="EMBL/GenBank/DDBJ databases">
        <authorList>
            <person name="Ivanova A."/>
        </authorList>
    </citation>
    <scope>NUCLEOTIDE SEQUENCE [LARGE SCALE GENOMIC DNA]</scope>
    <source>
        <strain evidence="2 3">G18</strain>
    </source>
</reference>
<proteinExistence type="predicted"/>
<feature type="region of interest" description="Disordered" evidence="1">
    <location>
        <begin position="129"/>
        <end position="170"/>
    </location>
</feature>
<accession>A0ABS5BJ87</accession>
<dbReference type="EMBL" id="JAGKQQ010000001">
    <property type="protein sequence ID" value="MBP3953769.1"/>
    <property type="molecule type" value="Genomic_DNA"/>
</dbReference>
<gene>
    <name evidence="2" type="ORF">J8F10_00440</name>
</gene>
<dbReference type="RefSeq" id="WP_210651530.1">
    <property type="nucleotide sequence ID" value="NZ_JAGKQQ010000001.1"/>
</dbReference>
<organism evidence="2 3">
    <name type="scientific">Gemmata palustris</name>
    <dbReference type="NCBI Taxonomy" id="2822762"/>
    <lineage>
        <taxon>Bacteria</taxon>
        <taxon>Pseudomonadati</taxon>
        <taxon>Planctomycetota</taxon>
        <taxon>Planctomycetia</taxon>
        <taxon>Gemmatales</taxon>
        <taxon>Gemmataceae</taxon>
        <taxon>Gemmata</taxon>
    </lineage>
</organism>
<evidence type="ECO:0000313" key="3">
    <source>
        <dbReference type="Proteomes" id="UP000676565"/>
    </source>
</evidence>
<name>A0ABS5BJ87_9BACT</name>
<dbReference type="Proteomes" id="UP000676565">
    <property type="component" value="Unassembled WGS sequence"/>
</dbReference>
<protein>
    <submittedName>
        <fullName evidence="2">Uncharacterized protein</fullName>
    </submittedName>
</protein>
<sequence length="170" mass="17979">MGVPTGEVVARPMVARACGCLREFQHYAVDRYRAQRLAKFQKTRCEVCVAKLNEEQRQAAATVPKKGEAFKLLPTAAQFSLTRKSDTTWTGTLAAEGKTVEATGDGPHGLTLALARAWLAANGIAAPLEEGEKPAAPQPVAASASKHPAPKPPPPSAKPSLSNFPRPKSG</sequence>
<evidence type="ECO:0000313" key="2">
    <source>
        <dbReference type="EMBL" id="MBP3953769.1"/>
    </source>
</evidence>
<feature type="compositionally biased region" description="Low complexity" evidence="1">
    <location>
        <begin position="134"/>
        <end position="147"/>
    </location>
</feature>
<evidence type="ECO:0000256" key="1">
    <source>
        <dbReference type="SAM" id="MobiDB-lite"/>
    </source>
</evidence>